<dbReference type="RefSeq" id="WP_135794421.1">
    <property type="nucleotide sequence ID" value="NZ_JBEPFF010000018.1"/>
</dbReference>
<evidence type="ECO:0000313" key="2">
    <source>
        <dbReference type="Proteomes" id="UP000298513"/>
    </source>
</evidence>
<gene>
    <name evidence="1" type="ORF">E5082_30150</name>
</gene>
<dbReference type="InterPro" id="IPR036527">
    <property type="entry name" value="SCP2_sterol-bd_dom_sf"/>
</dbReference>
<organism evidence="1 2">
    <name type="scientific">Streptomyces griseoluteus</name>
    <dbReference type="NCBI Taxonomy" id="29306"/>
    <lineage>
        <taxon>Bacteria</taxon>
        <taxon>Bacillati</taxon>
        <taxon>Actinomycetota</taxon>
        <taxon>Actinomycetes</taxon>
        <taxon>Kitasatosporales</taxon>
        <taxon>Streptomycetaceae</taxon>
        <taxon>Streptomyces</taxon>
    </lineage>
</organism>
<dbReference type="AlphaFoldDB" id="A0A4Z1CYS2"/>
<reference evidence="1 2" key="1">
    <citation type="submission" date="2019-04" db="EMBL/GenBank/DDBJ databases">
        <title>Streptomyces sp. nov. Bv016 isolated from bark of Buahinia variegata.</title>
        <authorList>
            <person name="Kanchanasin P."/>
            <person name="Tanasupawat S."/>
            <person name="Yuki M."/>
            <person name="Kudo T."/>
        </authorList>
    </citation>
    <scope>NUCLEOTIDE SEQUENCE [LARGE SCALE GENOMIC DNA]</scope>
    <source>
        <strain evidence="1 2">JCM 4765</strain>
    </source>
</reference>
<name>A0A4Z1CYS2_STRGP</name>
<evidence type="ECO:0008006" key="3">
    <source>
        <dbReference type="Google" id="ProtNLM"/>
    </source>
</evidence>
<evidence type="ECO:0000313" key="1">
    <source>
        <dbReference type="EMBL" id="TGN74368.1"/>
    </source>
</evidence>
<sequence>MTSATTTDAAEEFRRLSDDDPELQAHGTYYSCSFLLDMDPHQFLVRMHKGKVEELITDPEPLAAYDFAIRADAETWQGFCRQTPPPMCHGIWAATFRRGMRLEGDLLVLMQNLRCVTRQLELLRVTGPLGPTDETGTTPSSRET</sequence>
<dbReference type="Proteomes" id="UP000298513">
    <property type="component" value="Unassembled WGS sequence"/>
</dbReference>
<comment type="caution">
    <text evidence="1">The sequence shown here is derived from an EMBL/GenBank/DDBJ whole genome shotgun (WGS) entry which is preliminary data.</text>
</comment>
<protein>
    <recommendedName>
        <fullName evidence="3">SCP2 domain-containing protein</fullName>
    </recommendedName>
</protein>
<dbReference type="EMBL" id="SRRU01000015">
    <property type="protein sequence ID" value="TGN74368.1"/>
    <property type="molecule type" value="Genomic_DNA"/>
</dbReference>
<accession>A0A4Z1CYS2</accession>
<proteinExistence type="predicted"/>
<keyword evidence="2" id="KW-1185">Reference proteome</keyword>
<dbReference type="SUPFAM" id="SSF55718">
    <property type="entry name" value="SCP-like"/>
    <property type="match status" value="1"/>
</dbReference>